<sequence length="66" mass="7926">MDDMVDIYMYTFREILGIYKDNYLWTQDGSLPYERSTSTCNSDEENLKRLREIGENLRTKCAYSRL</sequence>
<comment type="caution">
    <text evidence="1">The sequence shown here is derived from an EMBL/GenBank/DDBJ whole genome shotgun (WGS) entry which is preliminary data.</text>
</comment>
<reference evidence="1" key="1">
    <citation type="journal article" date="2021" name="Front. Plant Sci.">
        <title>Chromosome-Scale Genome Assembly for Chinese Sour Jujube and Insights Into Its Genome Evolution and Domestication Signature.</title>
        <authorList>
            <person name="Shen L.-Y."/>
            <person name="Luo H."/>
            <person name="Wang X.-L."/>
            <person name="Wang X.-M."/>
            <person name="Qiu X.-J."/>
            <person name="Liu H."/>
            <person name="Zhou S.-S."/>
            <person name="Jia K.-H."/>
            <person name="Nie S."/>
            <person name="Bao Y.-T."/>
            <person name="Zhang R.-G."/>
            <person name="Yun Q.-Z."/>
            <person name="Chai Y.-H."/>
            <person name="Lu J.-Y."/>
            <person name="Li Y."/>
            <person name="Zhao S.-W."/>
            <person name="Mao J.-F."/>
            <person name="Jia S.-G."/>
            <person name="Mao Y.-M."/>
        </authorList>
    </citation>
    <scope>NUCLEOTIDE SEQUENCE</scope>
    <source>
        <strain evidence="1">AT0</strain>
        <tissue evidence="1">Leaf</tissue>
    </source>
</reference>
<name>A0A978VWU9_ZIZJJ</name>
<dbReference type="AlphaFoldDB" id="A0A978VWU9"/>
<accession>A0A978VWU9</accession>
<protein>
    <submittedName>
        <fullName evidence="1">Uncharacterized protein</fullName>
    </submittedName>
</protein>
<dbReference type="Proteomes" id="UP000813462">
    <property type="component" value="Unassembled WGS sequence"/>
</dbReference>
<dbReference type="EMBL" id="JAEACU010000002">
    <property type="protein sequence ID" value="KAH7543294.1"/>
    <property type="molecule type" value="Genomic_DNA"/>
</dbReference>
<gene>
    <name evidence="1" type="ORF">FEM48_Zijuj02G0169100</name>
</gene>
<proteinExistence type="predicted"/>
<evidence type="ECO:0000313" key="1">
    <source>
        <dbReference type="EMBL" id="KAH7543294.1"/>
    </source>
</evidence>
<evidence type="ECO:0000313" key="2">
    <source>
        <dbReference type="Proteomes" id="UP000813462"/>
    </source>
</evidence>
<organism evidence="1 2">
    <name type="scientific">Ziziphus jujuba var. spinosa</name>
    <dbReference type="NCBI Taxonomy" id="714518"/>
    <lineage>
        <taxon>Eukaryota</taxon>
        <taxon>Viridiplantae</taxon>
        <taxon>Streptophyta</taxon>
        <taxon>Embryophyta</taxon>
        <taxon>Tracheophyta</taxon>
        <taxon>Spermatophyta</taxon>
        <taxon>Magnoliopsida</taxon>
        <taxon>eudicotyledons</taxon>
        <taxon>Gunneridae</taxon>
        <taxon>Pentapetalae</taxon>
        <taxon>rosids</taxon>
        <taxon>fabids</taxon>
        <taxon>Rosales</taxon>
        <taxon>Rhamnaceae</taxon>
        <taxon>Paliureae</taxon>
        <taxon>Ziziphus</taxon>
    </lineage>
</organism>